<dbReference type="InterPro" id="IPR029058">
    <property type="entry name" value="AB_hydrolase_fold"/>
</dbReference>
<keyword evidence="3" id="KW-0964">Secreted</keyword>
<dbReference type="PANTHER" id="PTHR11610">
    <property type="entry name" value="LIPASE"/>
    <property type="match status" value="1"/>
</dbReference>
<name>A0AAU9VCU2_EUPED</name>
<proteinExistence type="inferred from homology"/>
<organism evidence="6 7">
    <name type="scientific">Euphydryas editha</name>
    <name type="common">Edith's checkerspot</name>
    <dbReference type="NCBI Taxonomy" id="104508"/>
    <lineage>
        <taxon>Eukaryota</taxon>
        <taxon>Metazoa</taxon>
        <taxon>Ecdysozoa</taxon>
        <taxon>Arthropoda</taxon>
        <taxon>Hexapoda</taxon>
        <taxon>Insecta</taxon>
        <taxon>Pterygota</taxon>
        <taxon>Neoptera</taxon>
        <taxon>Endopterygota</taxon>
        <taxon>Lepidoptera</taxon>
        <taxon>Glossata</taxon>
        <taxon>Ditrysia</taxon>
        <taxon>Papilionoidea</taxon>
        <taxon>Nymphalidae</taxon>
        <taxon>Nymphalinae</taxon>
        <taxon>Euphydryas</taxon>
    </lineage>
</organism>
<gene>
    <name evidence="6" type="ORF">EEDITHA_LOCUS22036</name>
</gene>
<dbReference type="AlphaFoldDB" id="A0AAU9VCU2"/>
<accession>A0AAU9VCU2</accession>
<dbReference type="GO" id="GO:0017171">
    <property type="term" value="F:serine hydrolase activity"/>
    <property type="evidence" value="ECO:0007669"/>
    <property type="project" value="TreeGrafter"/>
</dbReference>
<dbReference type="GO" id="GO:0016298">
    <property type="term" value="F:lipase activity"/>
    <property type="evidence" value="ECO:0007669"/>
    <property type="project" value="InterPro"/>
</dbReference>
<evidence type="ECO:0000256" key="4">
    <source>
        <dbReference type="RuleBase" id="RU004262"/>
    </source>
</evidence>
<comment type="similarity">
    <text evidence="2 4">Belongs to the AB hydrolase superfamily. Lipase family.</text>
</comment>
<dbReference type="EMBL" id="CAKOGL010000031">
    <property type="protein sequence ID" value="CAH2108067.1"/>
    <property type="molecule type" value="Genomic_DNA"/>
</dbReference>
<sequence length="132" mass="14171">MENASDASFVDIIHTNPNRLGSGEATGSVDIWANCENSVQPGCDGSNFGMFIEENQCSHACSWKYFAEAIKHPSAFVARSASSCEASHSGRATNQTVFMGDEINTEARGSFYLRTNSEPLYGLGEDGSHPPS</sequence>
<dbReference type="Proteomes" id="UP001153954">
    <property type="component" value="Unassembled WGS sequence"/>
</dbReference>
<dbReference type="SUPFAM" id="SSF53474">
    <property type="entry name" value="alpha/beta-Hydrolases"/>
    <property type="match status" value="1"/>
</dbReference>
<evidence type="ECO:0000256" key="3">
    <source>
        <dbReference type="ARBA" id="ARBA00022525"/>
    </source>
</evidence>
<feature type="domain" description="Lipase" evidence="5">
    <location>
        <begin position="4"/>
        <end position="117"/>
    </location>
</feature>
<evidence type="ECO:0000313" key="6">
    <source>
        <dbReference type="EMBL" id="CAH2108067.1"/>
    </source>
</evidence>
<evidence type="ECO:0000313" key="7">
    <source>
        <dbReference type="Proteomes" id="UP001153954"/>
    </source>
</evidence>
<dbReference type="InterPro" id="IPR013818">
    <property type="entry name" value="Lipase"/>
</dbReference>
<dbReference type="PANTHER" id="PTHR11610:SF173">
    <property type="entry name" value="LIPASE DOMAIN-CONTAINING PROTEIN-RELATED"/>
    <property type="match status" value="1"/>
</dbReference>
<evidence type="ECO:0000256" key="1">
    <source>
        <dbReference type="ARBA" id="ARBA00004613"/>
    </source>
</evidence>
<reference evidence="6" key="1">
    <citation type="submission" date="2022-03" db="EMBL/GenBank/DDBJ databases">
        <authorList>
            <person name="Tunstrom K."/>
        </authorList>
    </citation>
    <scope>NUCLEOTIDE SEQUENCE</scope>
</reference>
<protein>
    <recommendedName>
        <fullName evidence="5">Lipase domain-containing protein</fullName>
    </recommendedName>
</protein>
<evidence type="ECO:0000259" key="5">
    <source>
        <dbReference type="Pfam" id="PF00151"/>
    </source>
</evidence>
<dbReference type="GO" id="GO:0005615">
    <property type="term" value="C:extracellular space"/>
    <property type="evidence" value="ECO:0007669"/>
    <property type="project" value="TreeGrafter"/>
</dbReference>
<dbReference type="InterPro" id="IPR000734">
    <property type="entry name" value="TAG_lipase"/>
</dbReference>
<dbReference type="GO" id="GO:0016042">
    <property type="term" value="P:lipid catabolic process"/>
    <property type="evidence" value="ECO:0007669"/>
    <property type="project" value="TreeGrafter"/>
</dbReference>
<dbReference type="Gene3D" id="3.40.50.1820">
    <property type="entry name" value="alpha/beta hydrolase"/>
    <property type="match status" value="1"/>
</dbReference>
<evidence type="ECO:0000256" key="2">
    <source>
        <dbReference type="ARBA" id="ARBA00010701"/>
    </source>
</evidence>
<dbReference type="Pfam" id="PF00151">
    <property type="entry name" value="Lipase"/>
    <property type="match status" value="1"/>
</dbReference>
<keyword evidence="7" id="KW-1185">Reference proteome</keyword>
<comment type="subcellular location">
    <subcellularLocation>
        <location evidence="1">Secreted</location>
    </subcellularLocation>
</comment>
<comment type="caution">
    <text evidence="6">The sequence shown here is derived from an EMBL/GenBank/DDBJ whole genome shotgun (WGS) entry which is preliminary data.</text>
</comment>